<evidence type="ECO:0008006" key="3">
    <source>
        <dbReference type="Google" id="ProtNLM"/>
    </source>
</evidence>
<accession>A0A841ZNB8</accession>
<dbReference type="Proteomes" id="UP000559885">
    <property type="component" value="Unassembled WGS sequence"/>
</dbReference>
<protein>
    <recommendedName>
        <fullName evidence="3">DUF3196 domain-containing protein</fullName>
    </recommendedName>
</protein>
<gene>
    <name evidence="1" type="ORF">HB912_03810</name>
</gene>
<proteinExistence type="predicted"/>
<name>A0A841ZNB8_9LIST</name>
<evidence type="ECO:0000313" key="1">
    <source>
        <dbReference type="EMBL" id="MBC1520774.1"/>
    </source>
</evidence>
<dbReference type="EMBL" id="JAARRM010000001">
    <property type="protein sequence ID" value="MBC1520774.1"/>
    <property type="molecule type" value="Genomic_DNA"/>
</dbReference>
<reference evidence="1 2" key="1">
    <citation type="submission" date="2020-03" db="EMBL/GenBank/DDBJ databases">
        <title>Soil Listeria distribution.</title>
        <authorList>
            <person name="Liao J."/>
            <person name="Wiedmann M."/>
        </authorList>
    </citation>
    <scope>NUCLEOTIDE SEQUENCE [LARGE SCALE GENOMIC DNA]</scope>
    <source>
        <strain evidence="1 2">FSL L7-1507</strain>
    </source>
</reference>
<sequence>MTDQGKDFPTFILNWLEGKHHILNQEEQVRALTFLEKQYELDPCNELVARGLVRLYTETGENEMAKHIGRSFLTMNGYNKEILTELALSYMNTDEMDTYFSLVRYFTEEEETQVETDTKQSNHNVIPFPKKLVTKAQRENWTRLPVAEQLEFLQKIRLESIEPFVESFKTVLEDNAASPFVQSILFELLQEQEINQLFEVRKLGLQGEFNPIDVSFLGEDAFVNEVLSLLKERLESENPTLLDQLLQTFQHHAFMLYPFTFKPRDAALWKDAYLLFASDLYGAFLDIEPTRELNEALSFIRNLEEHQQNYLL</sequence>
<dbReference type="RefSeq" id="WP_185372268.1">
    <property type="nucleotide sequence ID" value="NZ_JAARRM010000001.1"/>
</dbReference>
<organism evidence="1 2">
    <name type="scientific">Listeria aquatica</name>
    <dbReference type="NCBI Taxonomy" id="1494960"/>
    <lineage>
        <taxon>Bacteria</taxon>
        <taxon>Bacillati</taxon>
        <taxon>Bacillota</taxon>
        <taxon>Bacilli</taxon>
        <taxon>Bacillales</taxon>
        <taxon>Listeriaceae</taxon>
        <taxon>Listeria</taxon>
    </lineage>
</organism>
<comment type="caution">
    <text evidence="1">The sequence shown here is derived from an EMBL/GenBank/DDBJ whole genome shotgun (WGS) entry which is preliminary data.</text>
</comment>
<dbReference type="AlphaFoldDB" id="A0A841ZNB8"/>
<evidence type="ECO:0000313" key="2">
    <source>
        <dbReference type="Proteomes" id="UP000559885"/>
    </source>
</evidence>
<dbReference type="SUPFAM" id="SSF116965">
    <property type="entry name" value="Hypothetical protein MPN330"/>
    <property type="match status" value="1"/>
</dbReference>